<accession>A0A9W6JXZ6</accession>
<name>A0A9W6JXZ6_9HYPH</name>
<evidence type="ECO:0000313" key="2">
    <source>
        <dbReference type="Proteomes" id="UP001143330"/>
    </source>
</evidence>
<evidence type="ECO:0000313" key="1">
    <source>
        <dbReference type="EMBL" id="GLK85935.1"/>
    </source>
</evidence>
<organism evidence="1 2">
    <name type="scientific">Ancylobacter defluvii</name>
    <dbReference type="NCBI Taxonomy" id="1282440"/>
    <lineage>
        <taxon>Bacteria</taxon>
        <taxon>Pseudomonadati</taxon>
        <taxon>Pseudomonadota</taxon>
        <taxon>Alphaproteobacteria</taxon>
        <taxon>Hyphomicrobiales</taxon>
        <taxon>Xanthobacteraceae</taxon>
        <taxon>Ancylobacter</taxon>
    </lineage>
</organism>
<dbReference type="EMBL" id="BSFM01000017">
    <property type="protein sequence ID" value="GLK85935.1"/>
    <property type="molecule type" value="Genomic_DNA"/>
</dbReference>
<reference evidence="1" key="2">
    <citation type="submission" date="2023-01" db="EMBL/GenBank/DDBJ databases">
        <authorList>
            <person name="Sun Q."/>
            <person name="Evtushenko L."/>
        </authorList>
    </citation>
    <scope>NUCLEOTIDE SEQUENCE</scope>
    <source>
        <strain evidence="1">VKM B-2789</strain>
    </source>
</reference>
<dbReference type="AlphaFoldDB" id="A0A9W6JXZ6"/>
<comment type="caution">
    <text evidence="1">The sequence shown here is derived from an EMBL/GenBank/DDBJ whole genome shotgun (WGS) entry which is preliminary data.</text>
</comment>
<proteinExistence type="predicted"/>
<dbReference type="Proteomes" id="UP001143330">
    <property type="component" value="Unassembled WGS sequence"/>
</dbReference>
<gene>
    <name evidence="1" type="ORF">GCM10017653_40050</name>
</gene>
<sequence length="80" mass="8732">MLIHRGPCFAALEPFDGRVPVGLQVICSDTKASDQRSYGPMGIFMGPRVPIAVILCGRVMEGNANVRTQPCTRTKVRGWT</sequence>
<keyword evidence="2" id="KW-1185">Reference proteome</keyword>
<protein>
    <submittedName>
        <fullName evidence="1">Uncharacterized protein</fullName>
    </submittedName>
</protein>
<reference evidence="1" key="1">
    <citation type="journal article" date="2014" name="Int. J. Syst. Evol. Microbiol.">
        <title>Complete genome sequence of Corynebacterium casei LMG S-19264T (=DSM 44701T), isolated from a smear-ripened cheese.</title>
        <authorList>
            <consortium name="US DOE Joint Genome Institute (JGI-PGF)"/>
            <person name="Walter F."/>
            <person name="Albersmeier A."/>
            <person name="Kalinowski J."/>
            <person name="Ruckert C."/>
        </authorList>
    </citation>
    <scope>NUCLEOTIDE SEQUENCE</scope>
    <source>
        <strain evidence="1">VKM B-2789</strain>
    </source>
</reference>